<evidence type="ECO:0000313" key="2">
    <source>
        <dbReference type="Proteomes" id="UP001243330"/>
    </source>
</evidence>
<proteinExistence type="predicted"/>
<gene>
    <name evidence="1" type="ORF">CCHR01_01797</name>
</gene>
<dbReference type="EMBL" id="JAQOWY010000019">
    <property type="protein sequence ID" value="KAK1855622.1"/>
    <property type="molecule type" value="Genomic_DNA"/>
</dbReference>
<comment type="caution">
    <text evidence="1">The sequence shown here is derived from an EMBL/GenBank/DDBJ whole genome shotgun (WGS) entry which is preliminary data.</text>
</comment>
<reference evidence="1" key="1">
    <citation type="submission" date="2023-01" db="EMBL/GenBank/DDBJ databases">
        <title>Colletotrichum chrysophilum M932 genome sequence.</title>
        <authorList>
            <person name="Baroncelli R."/>
        </authorList>
    </citation>
    <scope>NUCLEOTIDE SEQUENCE</scope>
    <source>
        <strain evidence="1">M932</strain>
    </source>
</reference>
<sequence>MLRSSAFTPDFDPNPHPFTSSYTTTPCLTSALSNQSPFLTPHDLSAIISTHLFFSNGTRAIGLVV</sequence>
<dbReference type="AlphaFoldDB" id="A0AAD9AY22"/>
<protein>
    <submittedName>
        <fullName evidence="1">Uncharacterized protein</fullName>
    </submittedName>
</protein>
<keyword evidence="2" id="KW-1185">Reference proteome</keyword>
<evidence type="ECO:0000313" key="1">
    <source>
        <dbReference type="EMBL" id="KAK1855622.1"/>
    </source>
</evidence>
<accession>A0AAD9AY22</accession>
<organism evidence="1 2">
    <name type="scientific">Colletotrichum chrysophilum</name>
    <dbReference type="NCBI Taxonomy" id="1836956"/>
    <lineage>
        <taxon>Eukaryota</taxon>
        <taxon>Fungi</taxon>
        <taxon>Dikarya</taxon>
        <taxon>Ascomycota</taxon>
        <taxon>Pezizomycotina</taxon>
        <taxon>Sordariomycetes</taxon>
        <taxon>Hypocreomycetidae</taxon>
        <taxon>Glomerellales</taxon>
        <taxon>Glomerellaceae</taxon>
        <taxon>Colletotrichum</taxon>
        <taxon>Colletotrichum gloeosporioides species complex</taxon>
    </lineage>
</organism>
<name>A0AAD9AY22_9PEZI</name>
<dbReference type="Proteomes" id="UP001243330">
    <property type="component" value="Unassembled WGS sequence"/>
</dbReference>